<gene>
    <name evidence="3" type="ORF">DVG78_12305</name>
</gene>
<dbReference type="InterPro" id="IPR033395">
    <property type="entry name" value="DUF5106"/>
</dbReference>
<protein>
    <submittedName>
        <fullName evidence="3">DUF5106 domain-containing protein</fullName>
    </submittedName>
</protein>
<proteinExistence type="predicted"/>
<dbReference type="RefSeq" id="WP_114461369.1">
    <property type="nucleotide sequence ID" value="NZ_QPIW01000008.1"/>
</dbReference>
<comment type="caution">
    <text evidence="3">The sequence shown here is derived from an EMBL/GenBank/DDBJ whole genome shotgun (WGS) entry which is preliminary data.</text>
</comment>
<dbReference type="InterPro" id="IPR013766">
    <property type="entry name" value="Thioredoxin_domain"/>
</dbReference>
<dbReference type="Pfam" id="PF13905">
    <property type="entry name" value="Thioredoxin_8"/>
    <property type="match status" value="1"/>
</dbReference>
<dbReference type="EMBL" id="QPIW01000008">
    <property type="protein sequence ID" value="RDB05765.1"/>
    <property type="molecule type" value="Genomic_DNA"/>
</dbReference>
<sequence length="486" mass="56868">MKLVFLLSSFFVCSFLHFAKGADAKFSVDGYQIKIKIVSKQPTKIYFGRYKGNNVEFLDTLSTNENSEAIFYGETKLAAGIYFIGYQPLQENLDFLIDKEQHFEMIINDSNPNYVVTEFKNSSENNLYNYYKGYISEQSFLIESLRLKLSDPNYSKDSSELIKELKNIDKKIQDKRNEIIANNKTSFLSKLLLTLKDVELPKDLQKPSNKADSLKTLKYLSNHFLDNVDLSDGRLIYTPFFESKVDTYFLEYMDLNADSVIVTLKKMLNKAVIDKTMTEWLLSKLLNGSISHYYKWDESVYIFLFQNYISDNKYDWLNDRSREFYTEKALFYMSISKGKKATEILLPSITDNEISLLNTKAKYTILSFWDITCHHCLETLPKLDSIYQANWKQNGIKIFSVCVSDQEFKGEWRNYINKSQLQTWNNVFNSIDLNDNSAGLSRNLVLQNYNVWYYPTFFLLDENKHLMAKKLSYVQIVKLLDSVLKK</sequence>
<evidence type="ECO:0000256" key="1">
    <source>
        <dbReference type="SAM" id="SignalP"/>
    </source>
</evidence>
<dbReference type="PANTHER" id="PTHR42852">
    <property type="entry name" value="THIOL:DISULFIDE INTERCHANGE PROTEIN DSBE"/>
    <property type="match status" value="1"/>
</dbReference>
<dbReference type="InterPro" id="IPR036249">
    <property type="entry name" value="Thioredoxin-like_sf"/>
</dbReference>
<dbReference type="InterPro" id="IPR012336">
    <property type="entry name" value="Thioredoxin-like_fold"/>
</dbReference>
<dbReference type="PANTHER" id="PTHR42852:SF17">
    <property type="entry name" value="THIOREDOXIN-LIKE PROTEIN HI_1115"/>
    <property type="match status" value="1"/>
</dbReference>
<keyword evidence="4" id="KW-1185">Reference proteome</keyword>
<dbReference type="InterPro" id="IPR050553">
    <property type="entry name" value="Thioredoxin_ResA/DsbE_sf"/>
</dbReference>
<feature type="domain" description="Thioredoxin" evidence="2">
    <location>
        <begin position="335"/>
        <end position="485"/>
    </location>
</feature>
<dbReference type="Gene3D" id="3.40.30.10">
    <property type="entry name" value="Glutaredoxin"/>
    <property type="match status" value="1"/>
</dbReference>
<feature type="signal peptide" evidence="1">
    <location>
        <begin position="1"/>
        <end position="19"/>
    </location>
</feature>
<dbReference type="CDD" id="cd02966">
    <property type="entry name" value="TlpA_like_family"/>
    <property type="match status" value="1"/>
</dbReference>
<dbReference type="SUPFAM" id="SSF52833">
    <property type="entry name" value="Thioredoxin-like"/>
    <property type="match status" value="1"/>
</dbReference>
<keyword evidence="1" id="KW-0732">Signal</keyword>
<organism evidence="3 4">
    <name type="scientific">Runella aurantiaca</name>
    <dbReference type="NCBI Taxonomy" id="2282308"/>
    <lineage>
        <taxon>Bacteria</taxon>
        <taxon>Pseudomonadati</taxon>
        <taxon>Bacteroidota</taxon>
        <taxon>Cytophagia</taxon>
        <taxon>Cytophagales</taxon>
        <taxon>Spirosomataceae</taxon>
        <taxon>Runella</taxon>
    </lineage>
</organism>
<dbReference type="AlphaFoldDB" id="A0A369IBX2"/>
<dbReference type="OrthoDB" id="6399635at2"/>
<dbReference type="Proteomes" id="UP000253141">
    <property type="component" value="Unassembled WGS sequence"/>
</dbReference>
<evidence type="ECO:0000313" key="4">
    <source>
        <dbReference type="Proteomes" id="UP000253141"/>
    </source>
</evidence>
<accession>A0A369IBX2</accession>
<dbReference type="Pfam" id="PF17127">
    <property type="entry name" value="DUF5106"/>
    <property type="match status" value="1"/>
</dbReference>
<evidence type="ECO:0000259" key="2">
    <source>
        <dbReference type="PROSITE" id="PS51352"/>
    </source>
</evidence>
<reference evidence="3 4" key="1">
    <citation type="submission" date="2018-07" db="EMBL/GenBank/DDBJ databases">
        <title>Genome analysis of Runella aurantiaca.</title>
        <authorList>
            <person name="Yang X."/>
        </authorList>
    </citation>
    <scope>NUCLEOTIDE SEQUENCE [LARGE SCALE GENOMIC DNA]</scope>
    <source>
        <strain evidence="3 4">YX9</strain>
    </source>
</reference>
<feature type="chain" id="PRO_5016967506" evidence="1">
    <location>
        <begin position="20"/>
        <end position="486"/>
    </location>
</feature>
<name>A0A369IBX2_9BACT</name>
<evidence type="ECO:0000313" key="3">
    <source>
        <dbReference type="EMBL" id="RDB05765.1"/>
    </source>
</evidence>
<dbReference type="PROSITE" id="PS51352">
    <property type="entry name" value="THIOREDOXIN_2"/>
    <property type="match status" value="1"/>
</dbReference>